<keyword evidence="1" id="KW-1185">Reference proteome</keyword>
<dbReference type="Proteomes" id="UP000887564">
    <property type="component" value="Unplaced"/>
</dbReference>
<name>A0A914R3K0_PAREQ</name>
<accession>A0A914R3K0</accession>
<evidence type="ECO:0000313" key="2">
    <source>
        <dbReference type="WBParaSite" id="PEQ_0000102101-mRNA-1"/>
    </source>
</evidence>
<sequence length="115" mass="12787">LQFLESLHNEGGGFHGGGHTSEKTQSNVPVPTGNELLLEGISTQPIYIFSDTLSFPIRYWKIMFDANPEEPDKGPYPIGYCVVGPMCVGTGCAHWFQMIRKTGLPVCMWHRMTKG</sequence>
<protein>
    <submittedName>
        <fullName evidence="2">Uncharacterized protein</fullName>
    </submittedName>
</protein>
<dbReference type="AlphaFoldDB" id="A0A914R3K0"/>
<dbReference type="WBParaSite" id="PEQ_0000102101-mRNA-1">
    <property type="protein sequence ID" value="PEQ_0000102101-mRNA-1"/>
    <property type="gene ID" value="PEQ_0000102101"/>
</dbReference>
<reference evidence="2" key="1">
    <citation type="submission" date="2022-11" db="UniProtKB">
        <authorList>
            <consortium name="WormBaseParasite"/>
        </authorList>
    </citation>
    <scope>IDENTIFICATION</scope>
</reference>
<evidence type="ECO:0000313" key="1">
    <source>
        <dbReference type="Proteomes" id="UP000887564"/>
    </source>
</evidence>
<proteinExistence type="predicted"/>
<organism evidence="1 2">
    <name type="scientific">Parascaris equorum</name>
    <name type="common">Equine roundworm</name>
    <dbReference type="NCBI Taxonomy" id="6256"/>
    <lineage>
        <taxon>Eukaryota</taxon>
        <taxon>Metazoa</taxon>
        <taxon>Ecdysozoa</taxon>
        <taxon>Nematoda</taxon>
        <taxon>Chromadorea</taxon>
        <taxon>Rhabditida</taxon>
        <taxon>Spirurina</taxon>
        <taxon>Ascaridomorpha</taxon>
        <taxon>Ascaridoidea</taxon>
        <taxon>Ascarididae</taxon>
        <taxon>Parascaris</taxon>
    </lineage>
</organism>